<feature type="compositionally biased region" description="Low complexity" evidence="8">
    <location>
        <begin position="776"/>
        <end position="786"/>
    </location>
</feature>
<dbReference type="InterPro" id="IPR020894">
    <property type="entry name" value="Cadherin_CS"/>
</dbReference>
<dbReference type="CDD" id="cd11304">
    <property type="entry name" value="Cadherin_repeat"/>
    <property type="match status" value="5"/>
</dbReference>
<keyword evidence="3" id="KW-0677">Repeat</keyword>
<evidence type="ECO:0000256" key="3">
    <source>
        <dbReference type="ARBA" id="ARBA00022737"/>
    </source>
</evidence>
<protein>
    <recommendedName>
        <fullName evidence="11">Cadherin domain-containing protein</fullName>
    </recommendedName>
</protein>
<evidence type="ECO:0000313" key="13">
    <source>
        <dbReference type="Proteomes" id="UP001374579"/>
    </source>
</evidence>
<dbReference type="GO" id="GO:0007156">
    <property type="term" value="P:homophilic cell adhesion via plasma membrane adhesion molecules"/>
    <property type="evidence" value="ECO:0007669"/>
    <property type="project" value="InterPro"/>
</dbReference>
<accession>A0AAN9GIS3</accession>
<dbReference type="AlphaFoldDB" id="A0AAN9GIS3"/>
<comment type="caution">
    <text evidence="12">The sequence shown here is derived from an EMBL/GenBank/DDBJ whole genome shotgun (WGS) entry which is preliminary data.</text>
</comment>
<keyword evidence="6 9" id="KW-0472">Membrane</keyword>
<feature type="compositionally biased region" description="Polar residues" evidence="8">
    <location>
        <begin position="787"/>
        <end position="803"/>
    </location>
</feature>
<dbReference type="InterPro" id="IPR002126">
    <property type="entry name" value="Cadherin-like_dom"/>
</dbReference>
<dbReference type="InterPro" id="IPR015919">
    <property type="entry name" value="Cadherin-like_sf"/>
</dbReference>
<dbReference type="GO" id="GO:0005509">
    <property type="term" value="F:calcium ion binding"/>
    <property type="evidence" value="ECO:0007669"/>
    <property type="project" value="UniProtKB-UniRule"/>
</dbReference>
<comment type="subcellular location">
    <subcellularLocation>
        <location evidence="1">Membrane</location>
    </subcellularLocation>
</comment>
<keyword evidence="2 9" id="KW-0812">Transmembrane</keyword>
<evidence type="ECO:0000259" key="11">
    <source>
        <dbReference type="PROSITE" id="PS50268"/>
    </source>
</evidence>
<dbReference type="PANTHER" id="PTHR24026:SF126">
    <property type="entry name" value="PROTOCADHERIN FAT 4"/>
    <property type="match status" value="1"/>
</dbReference>
<feature type="domain" description="Cadherin" evidence="11">
    <location>
        <begin position="497"/>
        <end position="601"/>
    </location>
</feature>
<feature type="chain" id="PRO_5043014933" description="Cadherin domain-containing protein" evidence="10">
    <location>
        <begin position="23"/>
        <end position="803"/>
    </location>
</feature>
<feature type="domain" description="Cadherin" evidence="11">
    <location>
        <begin position="378"/>
        <end position="481"/>
    </location>
</feature>
<organism evidence="12 13">
    <name type="scientific">Littorina saxatilis</name>
    <dbReference type="NCBI Taxonomy" id="31220"/>
    <lineage>
        <taxon>Eukaryota</taxon>
        <taxon>Metazoa</taxon>
        <taxon>Spiralia</taxon>
        <taxon>Lophotrochozoa</taxon>
        <taxon>Mollusca</taxon>
        <taxon>Gastropoda</taxon>
        <taxon>Caenogastropoda</taxon>
        <taxon>Littorinimorpha</taxon>
        <taxon>Littorinoidea</taxon>
        <taxon>Littorinidae</taxon>
        <taxon>Littorina</taxon>
    </lineage>
</organism>
<dbReference type="SUPFAM" id="SSF49313">
    <property type="entry name" value="Cadherin-like"/>
    <property type="match status" value="5"/>
</dbReference>
<reference evidence="12 13" key="1">
    <citation type="submission" date="2024-02" db="EMBL/GenBank/DDBJ databases">
        <title>Chromosome-scale genome assembly of the rough periwinkle Littorina saxatilis.</title>
        <authorList>
            <person name="De Jode A."/>
            <person name="Faria R."/>
            <person name="Formenti G."/>
            <person name="Sims Y."/>
            <person name="Smith T.P."/>
            <person name="Tracey A."/>
            <person name="Wood J.M.D."/>
            <person name="Zagrodzka Z.B."/>
            <person name="Johannesson K."/>
            <person name="Butlin R.K."/>
            <person name="Leder E.H."/>
        </authorList>
    </citation>
    <scope>NUCLEOTIDE SEQUENCE [LARGE SCALE GENOMIC DNA]</scope>
    <source>
        <strain evidence="12">Snail1</strain>
        <tissue evidence="12">Muscle</tissue>
    </source>
</reference>
<feature type="region of interest" description="Disordered" evidence="8">
    <location>
        <begin position="758"/>
        <end position="803"/>
    </location>
</feature>
<name>A0AAN9GIS3_9CAEN</name>
<keyword evidence="5 9" id="KW-1133">Transmembrane helix</keyword>
<keyword evidence="4 7" id="KW-0106">Calcium</keyword>
<dbReference type="GO" id="GO:0005886">
    <property type="term" value="C:plasma membrane"/>
    <property type="evidence" value="ECO:0007669"/>
    <property type="project" value="UniProtKB-SubCell"/>
</dbReference>
<evidence type="ECO:0000256" key="6">
    <source>
        <dbReference type="ARBA" id="ARBA00023136"/>
    </source>
</evidence>
<dbReference type="Pfam" id="PF12248">
    <property type="entry name" value="Methyltransf_FA"/>
    <property type="match status" value="1"/>
</dbReference>
<dbReference type="EMBL" id="JBAMIC010000004">
    <property type="protein sequence ID" value="KAK7108320.1"/>
    <property type="molecule type" value="Genomic_DNA"/>
</dbReference>
<dbReference type="InterPro" id="IPR022041">
    <property type="entry name" value="Methyltransf_FA"/>
</dbReference>
<dbReference type="Gene3D" id="2.60.40.60">
    <property type="entry name" value="Cadherins"/>
    <property type="match status" value="5"/>
</dbReference>
<gene>
    <name evidence="12" type="ORF">V1264_016075</name>
</gene>
<evidence type="ECO:0000256" key="5">
    <source>
        <dbReference type="ARBA" id="ARBA00022989"/>
    </source>
</evidence>
<evidence type="ECO:0000256" key="7">
    <source>
        <dbReference type="PROSITE-ProRule" id="PRU00043"/>
    </source>
</evidence>
<dbReference type="PANTHER" id="PTHR24026">
    <property type="entry name" value="FAT ATYPICAL CADHERIN-RELATED"/>
    <property type="match status" value="1"/>
</dbReference>
<evidence type="ECO:0000256" key="4">
    <source>
        <dbReference type="ARBA" id="ARBA00022837"/>
    </source>
</evidence>
<evidence type="ECO:0000256" key="2">
    <source>
        <dbReference type="ARBA" id="ARBA00022692"/>
    </source>
</evidence>
<keyword evidence="13" id="KW-1185">Reference proteome</keyword>
<evidence type="ECO:0000256" key="10">
    <source>
        <dbReference type="SAM" id="SignalP"/>
    </source>
</evidence>
<evidence type="ECO:0000313" key="12">
    <source>
        <dbReference type="EMBL" id="KAK7108320.1"/>
    </source>
</evidence>
<dbReference type="SMART" id="SM00112">
    <property type="entry name" value="CA"/>
    <property type="match status" value="5"/>
</dbReference>
<feature type="domain" description="Cadherin" evidence="11">
    <location>
        <begin position="602"/>
        <end position="695"/>
    </location>
</feature>
<dbReference type="Proteomes" id="UP001374579">
    <property type="component" value="Unassembled WGS sequence"/>
</dbReference>
<dbReference type="Pfam" id="PF00028">
    <property type="entry name" value="Cadherin"/>
    <property type="match status" value="4"/>
</dbReference>
<feature type="domain" description="Cadherin" evidence="11">
    <location>
        <begin position="180"/>
        <end position="275"/>
    </location>
</feature>
<dbReference type="PRINTS" id="PR00205">
    <property type="entry name" value="CADHERIN"/>
</dbReference>
<feature type="transmembrane region" description="Helical" evidence="9">
    <location>
        <begin position="717"/>
        <end position="739"/>
    </location>
</feature>
<sequence>MKRPKLLTKILLLTLTFLAADAGRYVSLNTTSDHAHYFINDLGVNVKARTLIFDVTSTADAIIRLAQKQSLSGSYCDVIIGSSSNTGIAVRESCSACRSYIVALGIFLNDTTSTAFWLDWSDGTTLRGGEGSVFGESSLFTYTLQAQFEVNYVTATSYYGNEGRWSFLIDTAPVFTSPNPDGSTIIVISENSPTNTSVITLSASDEEADNVTFAAIGQHASVFMVEDSDVLLKGQLDFETIQWFLVTVYATDVRHNTTATFTVRVSDVNDETPVLTSGSVTSLREELPVGTVVTGLFAVEDKDQGDSFTFYLQGNHSSYFAVNDTSGEVTVARRIDREEGLSTLDDLWVVVTDSANYSDMLKLALKVDDINDNRPQFESDVYSMNVSTSTTADVPILTFNVTDADEGYNSDVKLTLLTSEAGFTMSGTGLYVNTSKLDFNRISSYALTVEASDAPTEGVKLTSVAVVYVQVIHSNDYAPIWVYPIPDLAGFMPNVPVREDIASGTLILSLTARDDDIGTYGNVIYTMTSAVTDNGSNATHLFFLHPTSGDLQTSGTLDRDPNTGGTTFYLLTLKVLDAGSRSSEANLNVTMTDINDNTPTFDQIIYQAYFSCNSPVGATVVSLTARDNDVSSALTYSFVSGGSDYFSLDDATGDITLKTNVTTVAVVSSVHVLTVSVSDGGVSELTSTTAVVVQIDGQCSVGSNKTDAEDLKLTNRILTIACGVLGAGFLLSTILLVVAKVSPKTPLTKVNHRPTTPFEGNMWVKRQHNPGSTVPSCSSGSQRGSSVDTQTTDCSSVNSLKFI</sequence>
<evidence type="ECO:0000256" key="1">
    <source>
        <dbReference type="ARBA" id="ARBA00004370"/>
    </source>
</evidence>
<dbReference type="PROSITE" id="PS50268">
    <property type="entry name" value="CADHERIN_2"/>
    <property type="match status" value="5"/>
</dbReference>
<feature type="signal peptide" evidence="10">
    <location>
        <begin position="1"/>
        <end position="22"/>
    </location>
</feature>
<keyword evidence="10" id="KW-0732">Signal</keyword>
<proteinExistence type="predicted"/>
<dbReference type="PROSITE" id="PS00232">
    <property type="entry name" value="CADHERIN_1"/>
    <property type="match status" value="1"/>
</dbReference>
<evidence type="ECO:0000256" key="9">
    <source>
        <dbReference type="SAM" id="Phobius"/>
    </source>
</evidence>
<feature type="domain" description="Cadherin" evidence="11">
    <location>
        <begin position="282"/>
        <end position="377"/>
    </location>
</feature>
<evidence type="ECO:0000256" key="8">
    <source>
        <dbReference type="SAM" id="MobiDB-lite"/>
    </source>
</evidence>